<proteinExistence type="predicted"/>
<feature type="coiled-coil region" evidence="1">
    <location>
        <begin position="7"/>
        <end position="38"/>
    </location>
</feature>
<gene>
    <name evidence="2" type="ORF">CAEBREN_05991</name>
</gene>
<dbReference type="HOGENOM" id="CLU_1349965_0_0_1"/>
<protein>
    <submittedName>
        <fullName evidence="2">Uncharacterized protein</fullName>
    </submittedName>
</protein>
<evidence type="ECO:0000313" key="2">
    <source>
        <dbReference type="EMBL" id="EGT56932.1"/>
    </source>
</evidence>
<reference evidence="3" key="1">
    <citation type="submission" date="2011-07" db="EMBL/GenBank/DDBJ databases">
        <authorList>
            <consortium name="Caenorhabditis brenneri Sequencing and Analysis Consortium"/>
            <person name="Wilson R.K."/>
        </authorList>
    </citation>
    <scope>NUCLEOTIDE SEQUENCE [LARGE SCALE GENOMIC DNA]</scope>
    <source>
        <strain evidence="3">PB2801</strain>
    </source>
</reference>
<dbReference type="InParanoid" id="G0NBE7"/>
<dbReference type="eggNOG" id="ENOG502TK6P">
    <property type="taxonomic scope" value="Eukaryota"/>
</dbReference>
<evidence type="ECO:0000313" key="3">
    <source>
        <dbReference type="Proteomes" id="UP000008068"/>
    </source>
</evidence>
<evidence type="ECO:0000256" key="1">
    <source>
        <dbReference type="SAM" id="Coils"/>
    </source>
</evidence>
<dbReference type="Proteomes" id="UP000008068">
    <property type="component" value="Unassembled WGS sequence"/>
</dbReference>
<name>G0NBE7_CAEBE</name>
<dbReference type="EMBL" id="GL379858">
    <property type="protein sequence ID" value="EGT56932.1"/>
    <property type="molecule type" value="Genomic_DNA"/>
</dbReference>
<dbReference type="AlphaFoldDB" id="G0NBE7"/>
<keyword evidence="1" id="KW-0175">Coiled coil</keyword>
<organism evidence="3">
    <name type="scientific">Caenorhabditis brenneri</name>
    <name type="common">Nematode worm</name>
    <dbReference type="NCBI Taxonomy" id="135651"/>
    <lineage>
        <taxon>Eukaryota</taxon>
        <taxon>Metazoa</taxon>
        <taxon>Ecdysozoa</taxon>
        <taxon>Nematoda</taxon>
        <taxon>Chromadorea</taxon>
        <taxon>Rhabditida</taxon>
        <taxon>Rhabditina</taxon>
        <taxon>Rhabditomorpha</taxon>
        <taxon>Rhabditoidea</taxon>
        <taxon>Rhabditidae</taxon>
        <taxon>Peloderinae</taxon>
        <taxon>Caenorhabditis</taxon>
    </lineage>
</organism>
<keyword evidence="3" id="KW-1185">Reference proteome</keyword>
<accession>G0NBE7</accession>
<sequence>MAQNQRIEEMELNNEQLKQKLKEIKEEGERRVEEGKQKLEHTGIMFQRKIKHLHDNYHQLNNTIEVNETRHHLKSLNEFMGHMDSVITSLRSLHVHLPTGNINSINYHLEEFKEAMKTLTSVERQFHRMLLDSSSHREAVHVVLLEFTSDFQSISSSLPNHANYSKKPRAIKANRLEFHITLLQGFRDRGMTIMQQFSNIETL</sequence>